<dbReference type="Gene3D" id="3.30.160.390">
    <property type="entry name" value="Integrase, DNA-binding domain"/>
    <property type="match status" value="1"/>
</dbReference>
<evidence type="ECO:0000313" key="5">
    <source>
        <dbReference type="Proteomes" id="UP001155586"/>
    </source>
</evidence>
<dbReference type="GO" id="GO:0015074">
    <property type="term" value="P:DNA integration"/>
    <property type="evidence" value="ECO:0007669"/>
    <property type="project" value="UniProtKB-KW"/>
</dbReference>
<dbReference type="GO" id="GO:0003677">
    <property type="term" value="F:DNA binding"/>
    <property type="evidence" value="ECO:0007669"/>
    <property type="project" value="UniProtKB-KW"/>
</dbReference>
<dbReference type="RefSeq" id="WP_265688751.1">
    <property type="nucleotide sequence ID" value="NZ_JAKRRX010000129.1"/>
</dbReference>
<feature type="domain" description="Integrase DNA-binding" evidence="3">
    <location>
        <begin position="8"/>
        <end position="94"/>
    </location>
</feature>
<sequence length="137" mass="15835">MAKQVKPLTETQIKSAKPKHKEYILSDGNGLRLRVKTNGTKTWLFNYTHPILSKRVNLTLGTYPVTSLKTARDKTREARGLIEQGVDPKTHRDKEVLREKKRLNMTLKSITLEWLDVKKSSITEDHADDIFRSLELH</sequence>
<protein>
    <submittedName>
        <fullName evidence="4">Integrase arm-type DNA-binding domain-containing protein</fullName>
    </submittedName>
</protein>
<dbReference type="InterPro" id="IPR038488">
    <property type="entry name" value="Integrase_DNA-bd_sf"/>
</dbReference>
<dbReference type="Proteomes" id="UP001155586">
    <property type="component" value="Unassembled WGS sequence"/>
</dbReference>
<dbReference type="InterPro" id="IPR025166">
    <property type="entry name" value="Integrase_DNA_bind_dom"/>
</dbReference>
<evidence type="ECO:0000259" key="3">
    <source>
        <dbReference type="Pfam" id="PF13356"/>
    </source>
</evidence>
<dbReference type="Pfam" id="PF13356">
    <property type="entry name" value="Arm-DNA-bind_3"/>
    <property type="match status" value="1"/>
</dbReference>
<organism evidence="4 5">
    <name type="scientific">Vibrio paucivorans</name>
    <dbReference type="NCBI Taxonomy" id="2829489"/>
    <lineage>
        <taxon>Bacteria</taxon>
        <taxon>Pseudomonadati</taxon>
        <taxon>Pseudomonadota</taxon>
        <taxon>Gammaproteobacteria</taxon>
        <taxon>Vibrionales</taxon>
        <taxon>Vibrionaceae</taxon>
        <taxon>Vibrio</taxon>
    </lineage>
</organism>
<dbReference type="EMBL" id="JAKRRX010000129">
    <property type="protein sequence ID" value="MCW8335628.1"/>
    <property type="molecule type" value="Genomic_DNA"/>
</dbReference>
<name>A0A9X3CGV9_9VIBR</name>
<evidence type="ECO:0000313" key="4">
    <source>
        <dbReference type="EMBL" id="MCW8335628.1"/>
    </source>
</evidence>
<dbReference type="PANTHER" id="PTHR30629">
    <property type="entry name" value="PROPHAGE INTEGRASE"/>
    <property type="match status" value="1"/>
</dbReference>
<keyword evidence="4" id="KW-0238">DNA-binding</keyword>
<proteinExistence type="inferred from homology"/>
<evidence type="ECO:0000256" key="1">
    <source>
        <dbReference type="ARBA" id="ARBA00008857"/>
    </source>
</evidence>
<feature type="non-terminal residue" evidence="4">
    <location>
        <position position="137"/>
    </location>
</feature>
<gene>
    <name evidence="4" type="ORF">MD483_17595</name>
</gene>
<dbReference type="PANTHER" id="PTHR30629:SF6">
    <property type="entry name" value="PROPHAGE INTEGRASE INTA-RELATED"/>
    <property type="match status" value="1"/>
</dbReference>
<dbReference type="AlphaFoldDB" id="A0A9X3CGV9"/>
<keyword evidence="2" id="KW-0229">DNA integration</keyword>
<keyword evidence="5" id="KW-1185">Reference proteome</keyword>
<comment type="caution">
    <text evidence="4">The sequence shown here is derived from an EMBL/GenBank/DDBJ whole genome shotgun (WGS) entry which is preliminary data.</text>
</comment>
<evidence type="ECO:0000256" key="2">
    <source>
        <dbReference type="ARBA" id="ARBA00022908"/>
    </source>
</evidence>
<dbReference type="InterPro" id="IPR050808">
    <property type="entry name" value="Phage_Integrase"/>
</dbReference>
<reference evidence="4" key="1">
    <citation type="submission" date="2022-02" db="EMBL/GenBank/DDBJ databases">
        <title>Vibrio sp. nov., a new bacterium isolated from Bohai sea, China.</title>
        <authorList>
            <person name="Yuan Y."/>
        </authorList>
    </citation>
    <scope>NUCLEOTIDE SEQUENCE</scope>
    <source>
        <strain evidence="4">DBSS07</strain>
    </source>
</reference>
<accession>A0A9X3CGV9</accession>
<comment type="similarity">
    <text evidence="1">Belongs to the 'phage' integrase family.</text>
</comment>